<reference evidence="1 2" key="1">
    <citation type="submission" date="2020-09" db="EMBL/GenBank/DDBJ databases">
        <title>Characterization and genome sequencing of Ruminiclostridium sp. nov. MA18.</title>
        <authorList>
            <person name="Rettenmaier R."/>
            <person name="Kowollik M.-L."/>
            <person name="Liebl W."/>
            <person name="Zverlov V."/>
        </authorList>
    </citation>
    <scope>NUCLEOTIDE SEQUENCE [LARGE SCALE GENOMIC DNA]</scope>
    <source>
        <strain evidence="1 2">MA18</strain>
    </source>
</reference>
<dbReference type="AlphaFoldDB" id="A0A4U7JEN6"/>
<protein>
    <submittedName>
        <fullName evidence="1">WXG100 family type VII secretion target</fullName>
    </submittedName>
</protein>
<accession>A0A4U7JEN6</accession>
<keyword evidence="2" id="KW-1185">Reference proteome</keyword>
<name>A0A4U7JEN6_9FIRM</name>
<dbReference type="RefSeq" id="WP_137698111.1">
    <property type="nucleotide sequence ID" value="NZ_CP061336.1"/>
</dbReference>
<dbReference type="Pfam" id="PF06013">
    <property type="entry name" value="WXG100"/>
    <property type="match status" value="1"/>
</dbReference>
<evidence type="ECO:0000313" key="1">
    <source>
        <dbReference type="EMBL" id="QNU67811.1"/>
    </source>
</evidence>
<dbReference type="InterPro" id="IPR036689">
    <property type="entry name" value="ESAT-6-like_sf"/>
</dbReference>
<evidence type="ECO:0000313" key="2">
    <source>
        <dbReference type="Proteomes" id="UP000306409"/>
    </source>
</evidence>
<dbReference type="InterPro" id="IPR010310">
    <property type="entry name" value="T7SS_ESAT-6-like"/>
</dbReference>
<dbReference type="KEGG" id="rher:EHE19_004950"/>
<sequence length="98" mass="11324">MANQQKFDFDKANALKTKLNQEQQKLENDLKGMMRQVEDVRQWWSGGSEEAFINNFRTTKDKIVKSLNECIMGYNKLVDQVAKAKQDADADIARQLNV</sequence>
<gene>
    <name evidence="1" type="ORF">EHE19_004950</name>
</gene>
<dbReference type="OrthoDB" id="4978934at2"/>
<dbReference type="EMBL" id="CP061336">
    <property type="protein sequence ID" value="QNU67811.1"/>
    <property type="molecule type" value="Genomic_DNA"/>
</dbReference>
<organism evidence="1 2">
    <name type="scientific">Ruminiclostridium herbifermentans</name>
    <dbReference type="NCBI Taxonomy" id="2488810"/>
    <lineage>
        <taxon>Bacteria</taxon>
        <taxon>Bacillati</taxon>
        <taxon>Bacillota</taxon>
        <taxon>Clostridia</taxon>
        <taxon>Eubacteriales</taxon>
        <taxon>Oscillospiraceae</taxon>
        <taxon>Ruminiclostridium</taxon>
    </lineage>
</organism>
<dbReference type="Proteomes" id="UP000306409">
    <property type="component" value="Chromosome"/>
</dbReference>
<dbReference type="SUPFAM" id="SSF140453">
    <property type="entry name" value="EsxAB dimer-like"/>
    <property type="match status" value="1"/>
</dbReference>
<dbReference type="Gene3D" id="1.10.287.1060">
    <property type="entry name" value="ESAT-6-like"/>
    <property type="match status" value="1"/>
</dbReference>
<proteinExistence type="predicted"/>